<dbReference type="AlphaFoldDB" id="A0A382ZSC7"/>
<protein>
    <submittedName>
        <fullName evidence="2">Uncharacterized protein</fullName>
    </submittedName>
</protein>
<reference evidence="2" key="1">
    <citation type="submission" date="2018-05" db="EMBL/GenBank/DDBJ databases">
        <authorList>
            <person name="Lanie J.A."/>
            <person name="Ng W.-L."/>
            <person name="Kazmierczak K.M."/>
            <person name="Andrzejewski T.M."/>
            <person name="Davidsen T.M."/>
            <person name="Wayne K.J."/>
            <person name="Tettelin H."/>
            <person name="Glass J.I."/>
            <person name="Rusch D."/>
            <person name="Podicherti R."/>
            <person name="Tsui H.-C.T."/>
            <person name="Winkler M.E."/>
        </authorList>
    </citation>
    <scope>NUCLEOTIDE SEQUENCE</scope>
</reference>
<sequence>MNDYELQQEDRRIELRMYKVRWIWYHTILGIELFAVFVVLLGIYLKL</sequence>
<keyword evidence="1" id="KW-1133">Transmembrane helix</keyword>
<dbReference type="EMBL" id="UINC01186102">
    <property type="protein sequence ID" value="SVD98159.1"/>
    <property type="molecule type" value="Genomic_DNA"/>
</dbReference>
<evidence type="ECO:0000256" key="1">
    <source>
        <dbReference type="SAM" id="Phobius"/>
    </source>
</evidence>
<gene>
    <name evidence="2" type="ORF">METZ01_LOCUS451013</name>
</gene>
<feature type="transmembrane region" description="Helical" evidence="1">
    <location>
        <begin position="22"/>
        <end position="45"/>
    </location>
</feature>
<evidence type="ECO:0000313" key="2">
    <source>
        <dbReference type="EMBL" id="SVD98159.1"/>
    </source>
</evidence>
<proteinExistence type="predicted"/>
<name>A0A382ZSC7_9ZZZZ</name>
<keyword evidence="1" id="KW-0472">Membrane</keyword>
<organism evidence="2">
    <name type="scientific">marine metagenome</name>
    <dbReference type="NCBI Taxonomy" id="408172"/>
    <lineage>
        <taxon>unclassified sequences</taxon>
        <taxon>metagenomes</taxon>
        <taxon>ecological metagenomes</taxon>
    </lineage>
</organism>
<accession>A0A382ZSC7</accession>
<keyword evidence="1" id="KW-0812">Transmembrane</keyword>